<keyword evidence="12" id="KW-1185">Reference proteome</keyword>
<gene>
    <name evidence="8 11" type="primary">bamA</name>
    <name evidence="11" type="ORF">ACFOEB_06460</name>
</gene>
<comment type="function">
    <text evidence="8">Part of the outer membrane protein assembly complex, which is involved in assembly and insertion of beta-barrel proteins into the outer membrane.</text>
</comment>
<keyword evidence="3 8" id="KW-0812">Transmembrane</keyword>
<keyword evidence="7 8" id="KW-0998">Cell outer membrane</keyword>
<dbReference type="Pfam" id="PF01103">
    <property type="entry name" value="Omp85"/>
    <property type="match status" value="1"/>
</dbReference>
<feature type="chain" id="PRO_5044903173" description="Outer membrane protein assembly factor BamA" evidence="8">
    <location>
        <begin position="24"/>
        <end position="890"/>
    </location>
</feature>
<dbReference type="InterPro" id="IPR023707">
    <property type="entry name" value="OM_assembly_BamA"/>
</dbReference>
<keyword evidence="5 8" id="KW-0677">Repeat</keyword>
<evidence type="ECO:0000256" key="7">
    <source>
        <dbReference type="ARBA" id="ARBA00023237"/>
    </source>
</evidence>
<feature type="domain" description="POTRA" evidence="10">
    <location>
        <begin position="349"/>
        <end position="423"/>
    </location>
</feature>
<feature type="signal peptide" evidence="8">
    <location>
        <begin position="1"/>
        <end position="23"/>
    </location>
</feature>
<comment type="subunit">
    <text evidence="8">Part of the Bam complex.</text>
</comment>
<comment type="caution">
    <text evidence="11">The sequence shown here is derived from an EMBL/GenBank/DDBJ whole genome shotgun (WGS) entry which is preliminary data.</text>
</comment>
<dbReference type="Gene3D" id="2.40.160.50">
    <property type="entry name" value="membrane protein fhac: a member of the omp85/tpsb transporter family"/>
    <property type="match status" value="1"/>
</dbReference>
<evidence type="ECO:0000256" key="8">
    <source>
        <dbReference type="HAMAP-Rule" id="MF_01430"/>
    </source>
</evidence>
<dbReference type="EMBL" id="JBHRTL010000006">
    <property type="protein sequence ID" value="MFC3154842.1"/>
    <property type="molecule type" value="Genomic_DNA"/>
</dbReference>
<dbReference type="PANTHER" id="PTHR12815">
    <property type="entry name" value="SORTING AND ASSEMBLY MACHINERY SAMM50 PROTEIN FAMILY MEMBER"/>
    <property type="match status" value="1"/>
</dbReference>
<dbReference type="NCBIfam" id="TIGR03303">
    <property type="entry name" value="OM_YaeT"/>
    <property type="match status" value="1"/>
</dbReference>
<dbReference type="InterPro" id="IPR000184">
    <property type="entry name" value="Bac_surfAg_D15"/>
</dbReference>
<comment type="similarity">
    <text evidence="8">Belongs to the BamA family.</text>
</comment>
<evidence type="ECO:0000259" key="10">
    <source>
        <dbReference type="PROSITE" id="PS51779"/>
    </source>
</evidence>
<dbReference type="Pfam" id="PF07244">
    <property type="entry name" value="POTRA"/>
    <property type="match status" value="4"/>
</dbReference>
<dbReference type="Gene3D" id="3.10.20.310">
    <property type="entry name" value="membrane protein fhac"/>
    <property type="match status" value="5"/>
</dbReference>
<evidence type="ECO:0000256" key="9">
    <source>
        <dbReference type="NCBIfam" id="TIGR03303"/>
    </source>
</evidence>
<sequence length="890" mass="99204" precursor="true">MMQVFIRLFGLLLAVCFSVAVHAQTFRVNDIRVEGLQRVSAGTVFSALPIRVGDTLSSVELQRATRELFKVGLFTDVSIGRDGDVLVLMVKERPAINEITIEGNKVIKTEQLMESLTDNGLSEGQIYQSATLNGISQALEREYIGQGRYGASVDIEIEDLPRNQVKVLITIDEGETARIKKINVVGNDAFDNDTLLDLFELQTTGWFSWITGDDKYNREKLTGDIERVESYYLDRGYLGFNLDSTQVSLSPDKSQVFITLNIAEGDVYKVSEIDLAGDPAIAEAYIRRLILLREGQTFSQTLMTTTSEYITNRLGNEGYTFAEVEGIPERNEEDKTVKVTFFIDPKKRAYVRRINFRGNTSTKDNVLRREMRQMEGGSASTAQIEHSKVRLERLGFFKEVTVDTVEVPGVADQVDVDFTVEEQPSGSMGLQVGYAQYSGLLLSGNIQQNNWFGTGKQVGISASHSQYQTAYSFNYNDPYFTPDGVSRGFDLFYQSSDYGQINVAGYSTDIFGGNVSFGYPISDIERLNFSVGFRNLTVKPSSYSVREIIRTPIYSDSAEYITQSDYLDLLDDIAFGSLQAGDDFPTTAYETFPVPSDEDDVNSIKGEPGFLDVNGSEFHDFVSKAAWAKSTLNRGILATRGASQRLGIEVALPGGDLEYYKLTYDAQMFQPLTRNLTLRLRTSLGYADSYGKTDELPFFEHYYAGGFGSVRGFERNSLGPRATPPEQQFAQYSTWDDIDGDGVIDQGETGDFVNVLCEDPELGNLDQLTTCRPGELMTRSRPVTDQSSSFGGNFLVETSVELLFPLPFIEDQRSFQTAFFVDAGNVFDTSCSSTQVNCYDFALDRISSAAGIGLTWISSFGPMTFSLSKPLHKNEFDREESFQFSMGRTF</sequence>
<dbReference type="InterPro" id="IPR039910">
    <property type="entry name" value="D15-like"/>
</dbReference>
<reference evidence="12" key="1">
    <citation type="journal article" date="2019" name="Int. J. Syst. Evol. Microbiol.">
        <title>The Global Catalogue of Microorganisms (GCM) 10K type strain sequencing project: providing services to taxonomists for standard genome sequencing and annotation.</title>
        <authorList>
            <consortium name="The Broad Institute Genomics Platform"/>
            <consortium name="The Broad Institute Genome Sequencing Center for Infectious Disease"/>
            <person name="Wu L."/>
            <person name="Ma J."/>
        </authorList>
    </citation>
    <scope>NUCLEOTIDE SEQUENCE [LARGE SCALE GENOMIC DNA]</scope>
    <source>
        <strain evidence="12">KCTC 52141</strain>
    </source>
</reference>
<evidence type="ECO:0000256" key="1">
    <source>
        <dbReference type="ARBA" id="ARBA00004370"/>
    </source>
</evidence>
<protein>
    <recommendedName>
        <fullName evidence="8 9">Outer membrane protein assembly factor BamA</fullName>
    </recommendedName>
</protein>
<feature type="domain" description="POTRA" evidence="10">
    <location>
        <begin position="94"/>
        <end position="174"/>
    </location>
</feature>
<feature type="domain" description="POTRA" evidence="10">
    <location>
        <begin position="177"/>
        <end position="265"/>
    </location>
</feature>
<evidence type="ECO:0000256" key="2">
    <source>
        <dbReference type="ARBA" id="ARBA00022452"/>
    </source>
</evidence>
<evidence type="ECO:0000256" key="5">
    <source>
        <dbReference type="ARBA" id="ARBA00022737"/>
    </source>
</evidence>
<dbReference type="InterPro" id="IPR034746">
    <property type="entry name" value="POTRA"/>
</dbReference>
<name>A0ABV7HU17_9GAMM</name>
<accession>A0ABV7HU17</accession>
<dbReference type="HAMAP" id="MF_01430">
    <property type="entry name" value="OM_assembly_BamA"/>
    <property type="match status" value="1"/>
</dbReference>
<keyword evidence="6 8" id="KW-0472">Membrane</keyword>
<dbReference type="Proteomes" id="UP001595548">
    <property type="component" value="Unassembled WGS sequence"/>
</dbReference>
<evidence type="ECO:0000256" key="6">
    <source>
        <dbReference type="ARBA" id="ARBA00023136"/>
    </source>
</evidence>
<dbReference type="InterPro" id="IPR010827">
    <property type="entry name" value="BamA/TamA_POTRA"/>
</dbReference>
<evidence type="ECO:0000313" key="11">
    <source>
        <dbReference type="EMBL" id="MFC3154842.1"/>
    </source>
</evidence>
<evidence type="ECO:0000256" key="3">
    <source>
        <dbReference type="ARBA" id="ARBA00022692"/>
    </source>
</evidence>
<dbReference type="PROSITE" id="PS51779">
    <property type="entry name" value="POTRA"/>
    <property type="match status" value="4"/>
</dbReference>
<evidence type="ECO:0000313" key="12">
    <source>
        <dbReference type="Proteomes" id="UP001595548"/>
    </source>
</evidence>
<proteinExistence type="inferred from homology"/>
<comment type="subcellular location">
    <subcellularLocation>
        <location evidence="8">Cell outer membrane</location>
    </subcellularLocation>
    <subcellularLocation>
        <location evidence="1">Membrane</location>
    </subcellularLocation>
</comment>
<feature type="domain" description="POTRA" evidence="10">
    <location>
        <begin position="26"/>
        <end position="93"/>
    </location>
</feature>
<dbReference type="PIRSF" id="PIRSF006076">
    <property type="entry name" value="OM_assembly_OMP85"/>
    <property type="match status" value="1"/>
</dbReference>
<organism evidence="11 12">
    <name type="scientific">Gilvimarinus japonicus</name>
    <dbReference type="NCBI Taxonomy" id="1796469"/>
    <lineage>
        <taxon>Bacteria</taxon>
        <taxon>Pseudomonadati</taxon>
        <taxon>Pseudomonadota</taxon>
        <taxon>Gammaproteobacteria</taxon>
        <taxon>Cellvibrionales</taxon>
        <taxon>Cellvibrionaceae</taxon>
        <taxon>Gilvimarinus</taxon>
    </lineage>
</organism>
<keyword evidence="4 8" id="KW-0732">Signal</keyword>
<keyword evidence="2 8" id="KW-1134">Transmembrane beta strand</keyword>
<evidence type="ECO:0000256" key="4">
    <source>
        <dbReference type="ARBA" id="ARBA00022729"/>
    </source>
</evidence>
<dbReference type="PANTHER" id="PTHR12815:SF23">
    <property type="entry name" value="OUTER MEMBRANE PROTEIN ASSEMBLY FACTOR BAMA"/>
    <property type="match status" value="1"/>
</dbReference>
<dbReference type="RefSeq" id="WP_382415288.1">
    <property type="nucleotide sequence ID" value="NZ_AP031500.1"/>
</dbReference>